<protein>
    <submittedName>
        <fullName evidence="1">DNA-binding protein</fullName>
    </submittedName>
</protein>
<reference evidence="1 2" key="1">
    <citation type="submission" date="2013-08" db="EMBL/GenBank/DDBJ databases">
        <title>Genome sequencing of Cellulomonas carbonis T26.</title>
        <authorList>
            <person name="Chen F."/>
            <person name="Li Y."/>
            <person name="Wang G."/>
        </authorList>
    </citation>
    <scope>NUCLEOTIDE SEQUENCE [LARGE SCALE GENOMIC DNA]</scope>
    <source>
        <strain evidence="1 2">T26</strain>
    </source>
</reference>
<sequence>MREVLRSATANRAEFEASQERRKAVRVGCTTVAAVQDRRRASVAGVLRSVTLRARENVPALEAELFDGTGSLRVVWLGQRRIAGIEPGRRARMEGLVCLSDGRPTMYNPRYELEGRHAG</sequence>
<dbReference type="Gene3D" id="2.40.50.140">
    <property type="entry name" value="Nucleic acid-binding proteins"/>
    <property type="match status" value="1"/>
</dbReference>
<keyword evidence="2" id="KW-1185">Reference proteome</keyword>
<name>A0A0A0BZG1_9CELL</name>
<accession>A0A0A0BZG1</accession>
<dbReference type="InterPro" id="IPR012340">
    <property type="entry name" value="NA-bd_OB-fold"/>
</dbReference>
<evidence type="ECO:0000313" key="2">
    <source>
        <dbReference type="Proteomes" id="UP000029839"/>
    </source>
</evidence>
<gene>
    <name evidence="1" type="ORF">N868_09920</name>
</gene>
<dbReference type="Proteomes" id="UP000029839">
    <property type="component" value="Unassembled WGS sequence"/>
</dbReference>
<dbReference type="CDD" id="cd04488">
    <property type="entry name" value="RecG_wedge_OBF"/>
    <property type="match status" value="1"/>
</dbReference>
<evidence type="ECO:0000313" key="1">
    <source>
        <dbReference type="EMBL" id="KGM12574.1"/>
    </source>
</evidence>
<organism evidence="1 2">
    <name type="scientific">Cellulomonas carbonis T26</name>
    <dbReference type="NCBI Taxonomy" id="947969"/>
    <lineage>
        <taxon>Bacteria</taxon>
        <taxon>Bacillati</taxon>
        <taxon>Actinomycetota</taxon>
        <taxon>Actinomycetes</taxon>
        <taxon>Micrococcales</taxon>
        <taxon>Cellulomonadaceae</taxon>
        <taxon>Cellulomonas</taxon>
    </lineage>
</organism>
<dbReference type="AlphaFoldDB" id="A0A0A0BZG1"/>
<reference evidence="1 2" key="2">
    <citation type="journal article" date="2015" name="Stand. Genomic Sci.">
        <title>Draft genome sequence of Cellulomonas carbonis T26(T) and comparative analysis of six Cellulomonas genomes.</title>
        <authorList>
            <person name="Zhuang W."/>
            <person name="Zhang S."/>
            <person name="Xia X."/>
            <person name="Wang G."/>
        </authorList>
    </citation>
    <scope>NUCLEOTIDE SEQUENCE [LARGE SCALE GENOMIC DNA]</scope>
    <source>
        <strain evidence="1 2">T26</strain>
    </source>
</reference>
<dbReference type="EMBL" id="AXCY01000003">
    <property type="protein sequence ID" value="KGM12574.1"/>
    <property type="molecule type" value="Genomic_DNA"/>
</dbReference>
<comment type="caution">
    <text evidence="1">The sequence shown here is derived from an EMBL/GenBank/DDBJ whole genome shotgun (WGS) entry which is preliminary data.</text>
</comment>
<proteinExistence type="predicted"/>
<dbReference type="GO" id="GO:0003677">
    <property type="term" value="F:DNA binding"/>
    <property type="evidence" value="ECO:0007669"/>
    <property type="project" value="UniProtKB-KW"/>
</dbReference>
<keyword evidence="1" id="KW-0238">DNA-binding</keyword>